<proteinExistence type="predicted"/>
<dbReference type="AlphaFoldDB" id="A0AB39PNM2"/>
<dbReference type="RefSeq" id="WP_369166413.1">
    <property type="nucleotide sequence ID" value="NZ_CP163439.1"/>
</dbReference>
<evidence type="ECO:0000313" key="1">
    <source>
        <dbReference type="EMBL" id="XDQ31922.1"/>
    </source>
</evidence>
<sequence>MSRNVSIKFQFGDTISVPDIIGSLVRGGWRLDDGGGISYLVESDMTDWENKALGADSAVIGEMEQARQSHGACAVILTWEATGIGGSFLLLSAGHRILLDPRVDTVYRRDVDDYVDFEWYLARILPAVGALGLTGYEISDLPY</sequence>
<name>A0AB39PNM2_9ACTN</name>
<gene>
    <name evidence="1" type="ORF">AB5J49_00240</name>
</gene>
<reference evidence="1" key="1">
    <citation type="submission" date="2024-07" db="EMBL/GenBank/DDBJ databases">
        <authorList>
            <person name="Yu S.T."/>
        </authorList>
    </citation>
    <scope>NUCLEOTIDE SEQUENCE</scope>
    <source>
        <strain evidence="1">R28</strain>
    </source>
</reference>
<dbReference type="EMBL" id="CP163439">
    <property type="protein sequence ID" value="XDQ31922.1"/>
    <property type="molecule type" value="Genomic_DNA"/>
</dbReference>
<accession>A0AB39PNM2</accession>
<protein>
    <submittedName>
        <fullName evidence="1">Uncharacterized protein</fullName>
    </submittedName>
</protein>
<organism evidence="1">
    <name type="scientific">Streptomyces sp. R28</name>
    <dbReference type="NCBI Taxonomy" id="3238628"/>
    <lineage>
        <taxon>Bacteria</taxon>
        <taxon>Bacillati</taxon>
        <taxon>Actinomycetota</taxon>
        <taxon>Actinomycetes</taxon>
        <taxon>Kitasatosporales</taxon>
        <taxon>Streptomycetaceae</taxon>
        <taxon>Streptomyces</taxon>
    </lineage>
</organism>